<reference evidence="7" key="2">
    <citation type="submission" date="2020-09" db="EMBL/GenBank/DDBJ databases">
        <authorList>
            <person name="Sun Q."/>
            <person name="Zhou Y."/>
        </authorList>
    </citation>
    <scope>NUCLEOTIDE SEQUENCE</scope>
    <source>
        <strain evidence="7">CGMCC 4.7372</strain>
    </source>
</reference>
<dbReference type="GO" id="GO:0016020">
    <property type="term" value="C:membrane"/>
    <property type="evidence" value="ECO:0007669"/>
    <property type="project" value="InterPro"/>
</dbReference>
<dbReference type="InterPro" id="IPR017871">
    <property type="entry name" value="ABC_transporter-like_CS"/>
</dbReference>
<name>A0A8H9HC35_9ACTO</name>
<dbReference type="PANTHER" id="PTHR46743">
    <property type="entry name" value="TEICHOIC ACIDS EXPORT ATP-BINDING PROTEIN TAGH"/>
    <property type="match status" value="1"/>
</dbReference>
<feature type="region of interest" description="Disordered" evidence="5">
    <location>
        <begin position="288"/>
        <end position="358"/>
    </location>
</feature>
<feature type="domain" description="ABC transporter" evidence="6">
    <location>
        <begin position="54"/>
        <end position="273"/>
    </location>
</feature>
<dbReference type="AlphaFoldDB" id="A0A8H9HC35"/>
<dbReference type="EMBL" id="BMNJ01000005">
    <property type="protein sequence ID" value="GGO99436.1"/>
    <property type="molecule type" value="Genomic_DNA"/>
</dbReference>
<dbReference type="InterPro" id="IPR027417">
    <property type="entry name" value="P-loop_NTPase"/>
</dbReference>
<keyword evidence="3" id="KW-0547">Nucleotide-binding</keyword>
<keyword evidence="4 7" id="KW-0067">ATP-binding</keyword>
<dbReference type="Gene3D" id="3.40.50.300">
    <property type="entry name" value="P-loop containing nucleotide triphosphate hydrolases"/>
    <property type="match status" value="1"/>
</dbReference>
<dbReference type="GO" id="GO:0140359">
    <property type="term" value="F:ABC-type transporter activity"/>
    <property type="evidence" value="ECO:0007669"/>
    <property type="project" value="InterPro"/>
</dbReference>
<dbReference type="Pfam" id="PF00005">
    <property type="entry name" value="ABC_tran"/>
    <property type="match status" value="1"/>
</dbReference>
<feature type="compositionally biased region" description="Low complexity" evidence="5">
    <location>
        <begin position="292"/>
        <end position="347"/>
    </location>
</feature>
<keyword evidence="8" id="KW-1185">Reference proteome</keyword>
<organism evidence="7 8">
    <name type="scientific">Actinomyces gaoshouyii</name>
    <dbReference type="NCBI Taxonomy" id="1960083"/>
    <lineage>
        <taxon>Bacteria</taxon>
        <taxon>Bacillati</taxon>
        <taxon>Actinomycetota</taxon>
        <taxon>Actinomycetes</taxon>
        <taxon>Actinomycetales</taxon>
        <taxon>Actinomycetaceae</taxon>
        <taxon>Actinomyces</taxon>
    </lineage>
</organism>
<evidence type="ECO:0000313" key="8">
    <source>
        <dbReference type="Proteomes" id="UP000614239"/>
    </source>
</evidence>
<evidence type="ECO:0000256" key="3">
    <source>
        <dbReference type="ARBA" id="ARBA00022741"/>
    </source>
</evidence>
<reference evidence="7" key="1">
    <citation type="journal article" date="2014" name="Int. J. Syst. Evol. Microbiol.">
        <title>Complete genome sequence of Corynebacterium casei LMG S-19264T (=DSM 44701T), isolated from a smear-ripened cheese.</title>
        <authorList>
            <consortium name="US DOE Joint Genome Institute (JGI-PGF)"/>
            <person name="Walter F."/>
            <person name="Albersmeier A."/>
            <person name="Kalinowski J."/>
            <person name="Ruckert C."/>
        </authorList>
    </citation>
    <scope>NUCLEOTIDE SEQUENCE</scope>
    <source>
        <strain evidence="7">CGMCC 4.7372</strain>
    </source>
</reference>
<comment type="caution">
    <text evidence="7">The sequence shown here is derived from an EMBL/GenBank/DDBJ whole genome shotgun (WGS) entry which is preliminary data.</text>
</comment>
<protein>
    <submittedName>
        <fullName evidence="7">Polysaccharide ABC transporter ATP-binding protein</fullName>
    </submittedName>
</protein>
<accession>A0A8H9HC35</accession>
<evidence type="ECO:0000256" key="2">
    <source>
        <dbReference type="ARBA" id="ARBA00022448"/>
    </source>
</evidence>
<evidence type="ECO:0000313" key="7">
    <source>
        <dbReference type="EMBL" id="GGO99436.1"/>
    </source>
</evidence>
<dbReference type="SUPFAM" id="SSF52540">
    <property type="entry name" value="P-loop containing nucleoside triphosphate hydrolases"/>
    <property type="match status" value="1"/>
</dbReference>
<proteinExistence type="inferred from homology"/>
<dbReference type="SMART" id="SM00382">
    <property type="entry name" value="AAA"/>
    <property type="match status" value="1"/>
</dbReference>
<dbReference type="InterPro" id="IPR015860">
    <property type="entry name" value="ABC_transpr_TagH-like"/>
</dbReference>
<dbReference type="InterPro" id="IPR003439">
    <property type="entry name" value="ABC_transporter-like_ATP-bd"/>
</dbReference>
<dbReference type="PANTHER" id="PTHR46743:SF2">
    <property type="entry name" value="TEICHOIC ACIDS EXPORT ATP-BINDING PROTEIN TAGH"/>
    <property type="match status" value="1"/>
</dbReference>
<dbReference type="Proteomes" id="UP000614239">
    <property type="component" value="Unassembled WGS sequence"/>
</dbReference>
<dbReference type="PROSITE" id="PS00211">
    <property type="entry name" value="ABC_TRANSPORTER_1"/>
    <property type="match status" value="1"/>
</dbReference>
<evidence type="ECO:0000259" key="6">
    <source>
        <dbReference type="PROSITE" id="PS50893"/>
    </source>
</evidence>
<gene>
    <name evidence="7" type="ORF">GCM10011612_16710</name>
</gene>
<dbReference type="GO" id="GO:0016887">
    <property type="term" value="F:ATP hydrolysis activity"/>
    <property type="evidence" value="ECO:0007669"/>
    <property type="project" value="InterPro"/>
</dbReference>
<dbReference type="OrthoDB" id="9778870at2"/>
<evidence type="ECO:0000256" key="1">
    <source>
        <dbReference type="ARBA" id="ARBA00005417"/>
    </source>
</evidence>
<dbReference type="PROSITE" id="PS50893">
    <property type="entry name" value="ABC_TRANSPORTER_2"/>
    <property type="match status" value="1"/>
</dbReference>
<comment type="similarity">
    <text evidence="1">Belongs to the ABC transporter superfamily.</text>
</comment>
<evidence type="ECO:0000256" key="5">
    <source>
        <dbReference type="SAM" id="MobiDB-lite"/>
    </source>
</evidence>
<evidence type="ECO:0000256" key="4">
    <source>
        <dbReference type="ARBA" id="ARBA00022840"/>
    </source>
</evidence>
<dbReference type="RefSeq" id="WP_080463340.1">
    <property type="nucleotide sequence ID" value="NZ_BMNJ01000005.1"/>
</dbReference>
<dbReference type="InterPro" id="IPR050683">
    <property type="entry name" value="Bact_Polysacc_Export_ATP-bd"/>
</dbReference>
<sequence length="358" mass="37244">MASSAETSSVHGAPSSGRRAAAPVTVVVDDLHVRYRAPSADASAMRALSPARQVAMRAFGQRPRVSVDALKGVSFVARAGESLGILGRNGSGKSTLLRIVAGLETPRSGRVLARSTPVLLGVNAALVPDLPGERNVILGCLAMGMTPEQARAALPGIVGMAGIGEAIYRPMSTYSSGMASRLRFAIAVSASPDILLIDEALSTGDAAFKERSESRMAELRANAGTVFIVSHAAQTIEEMCTRAIWLMDGELIGDGPGPEIAHDYRWWSWNVAKGERATAQEILQRCRRKWAPRPAAPTQAAAPTRASAGPVPTAPGSAGRMSGAAAPGPASLSPASASPRAARRTGGYAPRHRKDASQ</sequence>
<dbReference type="GO" id="GO:0005524">
    <property type="term" value="F:ATP binding"/>
    <property type="evidence" value="ECO:0007669"/>
    <property type="project" value="UniProtKB-KW"/>
</dbReference>
<dbReference type="InterPro" id="IPR003593">
    <property type="entry name" value="AAA+_ATPase"/>
</dbReference>
<keyword evidence="2" id="KW-0813">Transport</keyword>
<dbReference type="CDD" id="cd03220">
    <property type="entry name" value="ABC_KpsT_Wzt"/>
    <property type="match status" value="1"/>
</dbReference>